<name>A0ABV0UQQ7_9TELE</name>
<organism evidence="2 3">
    <name type="scientific">Ilyodon furcidens</name>
    <name type="common">goldbreast splitfin</name>
    <dbReference type="NCBI Taxonomy" id="33524"/>
    <lineage>
        <taxon>Eukaryota</taxon>
        <taxon>Metazoa</taxon>
        <taxon>Chordata</taxon>
        <taxon>Craniata</taxon>
        <taxon>Vertebrata</taxon>
        <taxon>Euteleostomi</taxon>
        <taxon>Actinopterygii</taxon>
        <taxon>Neopterygii</taxon>
        <taxon>Teleostei</taxon>
        <taxon>Neoteleostei</taxon>
        <taxon>Acanthomorphata</taxon>
        <taxon>Ovalentaria</taxon>
        <taxon>Atherinomorphae</taxon>
        <taxon>Cyprinodontiformes</taxon>
        <taxon>Goodeidae</taxon>
        <taxon>Ilyodon</taxon>
    </lineage>
</organism>
<gene>
    <name evidence="2" type="primary">FASTKD3</name>
    <name evidence="2" type="ORF">ILYODFUR_010411</name>
</gene>
<accession>A0ABV0UQQ7</accession>
<comment type="caution">
    <text evidence="2">The sequence shown here is derived from an EMBL/GenBank/DDBJ whole genome shotgun (WGS) entry which is preliminary data.</text>
</comment>
<evidence type="ECO:0000259" key="1">
    <source>
        <dbReference type="PROSITE" id="PS51286"/>
    </source>
</evidence>
<dbReference type="InterPro" id="IPR050870">
    <property type="entry name" value="FAST_kinase"/>
</dbReference>
<dbReference type="SMART" id="SM00952">
    <property type="entry name" value="RAP"/>
    <property type="match status" value="1"/>
</dbReference>
<feature type="domain" description="RAP" evidence="1">
    <location>
        <begin position="69"/>
        <end position="127"/>
    </location>
</feature>
<protein>
    <submittedName>
        <fullName evidence="2">FAST kinase domain-containing protein 3, mitochondrial</fullName>
    </submittedName>
</protein>
<dbReference type="Pfam" id="PF08368">
    <property type="entry name" value="FAST_2"/>
    <property type="match status" value="1"/>
</dbReference>
<dbReference type="Proteomes" id="UP001482620">
    <property type="component" value="Unassembled WGS sequence"/>
</dbReference>
<dbReference type="InterPro" id="IPR013584">
    <property type="entry name" value="RAP"/>
</dbReference>
<keyword evidence="2" id="KW-0808">Transferase</keyword>
<keyword evidence="3" id="KW-1185">Reference proteome</keyword>
<dbReference type="EMBL" id="JAHRIQ010081854">
    <property type="protein sequence ID" value="MEQ2247548.1"/>
    <property type="molecule type" value="Genomic_DNA"/>
</dbReference>
<dbReference type="GO" id="GO:0016301">
    <property type="term" value="F:kinase activity"/>
    <property type="evidence" value="ECO:0007669"/>
    <property type="project" value="UniProtKB-KW"/>
</dbReference>
<reference evidence="2 3" key="1">
    <citation type="submission" date="2021-06" db="EMBL/GenBank/DDBJ databases">
        <authorList>
            <person name="Palmer J.M."/>
        </authorList>
    </citation>
    <scope>NUCLEOTIDE SEQUENCE [LARGE SCALE GENOMIC DNA]</scope>
    <source>
        <strain evidence="3">if_2019</strain>
        <tissue evidence="2">Muscle</tissue>
    </source>
</reference>
<evidence type="ECO:0000313" key="2">
    <source>
        <dbReference type="EMBL" id="MEQ2247548.1"/>
    </source>
</evidence>
<dbReference type="PANTHER" id="PTHR21228:SF9">
    <property type="entry name" value="FAST KINASE DOMAIN-CONTAINING PROTEIN 3, MITOCHONDRIAL"/>
    <property type="match status" value="1"/>
</dbReference>
<dbReference type="PANTHER" id="PTHR21228">
    <property type="entry name" value="FAST LEU-RICH DOMAIN-CONTAINING"/>
    <property type="match status" value="1"/>
</dbReference>
<dbReference type="PROSITE" id="PS51286">
    <property type="entry name" value="RAP"/>
    <property type="match status" value="1"/>
</dbReference>
<proteinExistence type="predicted"/>
<keyword evidence="2" id="KW-0418">Kinase</keyword>
<dbReference type="Pfam" id="PF08373">
    <property type="entry name" value="RAP"/>
    <property type="match status" value="1"/>
</dbReference>
<sequence>MSSRSLETPVDQQLYNSVKTGLEDLLGDRSFFGSKVLTPYCYTLDVEIKLDEEGYVLPASHTDDVYKRIALCIDGRKRFTTNVRQLLGKEVIKQRHLQLLGYEVVQIPFYEFEKLPSKSRVVEYLHQKIFPHTFRLSW</sequence>
<dbReference type="InterPro" id="IPR013579">
    <property type="entry name" value="FAST_2"/>
</dbReference>
<evidence type="ECO:0000313" key="3">
    <source>
        <dbReference type="Proteomes" id="UP001482620"/>
    </source>
</evidence>